<dbReference type="GO" id="GO:0009055">
    <property type="term" value="F:electron transfer activity"/>
    <property type="evidence" value="ECO:0007669"/>
    <property type="project" value="InterPro"/>
</dbReference>
<accession>A0A1N6F5H6</accession>
<evidence type="ECO:0000256" key="6">
    <source>
        <dbReference type="ARBA" id="ARBA00023004"/>
    </source>
</evidence>
<evidence type="ECO:0000313" key="10">
    <source>
        <dbReference type="Proteomes" id="UP000185062"/>
    </source>
</evidence>
<dbReference type="GO" id="GO:0030313">
    <property type="term" value="C:cell envelope"/>
    <property type="evidence" value="ECO:0007669"/>
    <property type="project" value="UniProtKB-SubCell"/>
</dbReference>
<dbReference type="Proteomes" id="UP000185062">
    <property type="component" value="Unassembled WGS sequence"/>
</dbReference>
<proteinExistence type="predicted"/>
<gene>
    <name evidence="9" type="ORF">SAMN02743940_0101</name>
</gene>
<organism evidence="9 10">
    <name type="scientific">Nitrosomonas cryotolerans ATCC 49181</name>
    <dbReference type="NCBI Taxonomy" id="1131553"/>
    <lineage>
        <taxon>Bacteria</taxon>
        <taxon>Pseudomonadati</taxon>
        <taxon>Pseudomonadota</taxon>
        <taxon>Betaproteobacteria</taxon>
        <taxon>Nitrosomonadales</taxon>
        <taxon>Nitrosomonadaceae</taxon>
        <taxon>Nitrosomonas</taxon>
    </lineage>
</organism>
<dbReference type="PANTHER" id="PTHR30600:SF10">
    <property type="entry name" value="BLL6722 PROTEIN"/>
    <property type="match status" value="1"/>
</dbReference>
<dbReference type="EMBL" id="FSRO01000001">
    <property type="protein sequence ID" value="SIN90533.1"/>
    <property type="molecule type" value="Genomic_DNA"/>
</dbReference>
<dbReference type="PROSITE" id="PS51007">
    <property type="entry name" value="CYTC"/>
    <property type="match status" value="2"/>
</dbReference>
<dbReference type="InterPro" id="IPR036909">
    <property type="entry name" value="Cyt_c-like_dom_sf"/>
</dbReference>
<name>A0A1N6F5H6_9PROT</name>
<feature type="domain" description="Cytochrome c" evidence="8">
    <location>
        <begin position="215"/>
        <end position="370"/>
    </location>
</feature>
<dbReference type="InterPro" id="IPR051395">
    <property type="entry name" value="Cytochrome_c_Peroxidase/MauG"/>
</dbReference>
<keyword evidence="2 7" id="KW-0349">Heme</keyword>
<dbReference type="InterPro" id="IPR009056">
    <property type="entry name" value="Cyt_c-like_dom"/>
</dbReference>
<evidence type="ECO:0000256" key="4">
    <source>
        <dbReference type="ARBA" id="ARBA00022729"/>
    </source>
</evidence>
<dbReference type="GO" id="GO:0004130">
    <property type="term" value="F:cytochrome-c peroxidase activity"/>
    <property type="evidence" value="ECO:0007669"/>
    <property type="project" value="TreeGrafter"/>
</dbReference>
<comment type="subcellular location">
    <subcellularLocation>
        <location evidence="1">Cell envelope</location>
    </subcellularLocation>
</comment>
<dbReference type="GO" id="GO:0046872">
    <property type="term" value="F:metal ion binding"/>
    <property type="evidence" value="ECO:0007669"/>
    <property type="project" value="UniProtKB-KW"/>
</dbReference>
<dbReference type="InterPro" id="IPR004852">
    <property type="entry name" value="Di-haem_cyt_c_peroxidsae"/>
</dbReference>
<dbReference type="RefSeq" id="WP_074202443.1">
    <property type="nucleotide sequence ID" value="NZ_FSRO01000001.1"/>
</dbReference>
<dbReference type="eggNOG" id="COG1858">
    <property type="taxonomic scope" value="Bacteria"/>
</dbReference>
<evidence type="ECO:0000256" key="3">
    <source>
        <dbReference type="ARBA" id="ARBA00022723"/>
    </source>
</evidence>
<dbReference type="STRING" id="44575.SAMN05216419_101438"/>
<dbReference type="AlphaFoldDB" id="A0A1N6F5H6"/>
<keyword evidence="4" id="KW-0732">Signal</keyword>
<evidence type="ECO:0000313" key="9">
    <source>
        <dbReference type="EMBL" id="SIN90533.1"/>
    </source>
</evidence>
<keyword evidence="10" id="KW-1185">Reference proteome</keyword>
<dbReference type="PANTHER" id="PTHR30600">
    <property type="entry name" value="CYTOCHROME C PEROXIDASE-RELATED"/>
    <property type="match status" value="1"/>
</dbReference>
<evidence type="ECO:0000259" key="8">
    <source>
        <dbReference type="PROSITE" id="PS51007"/>
    </source>
</evidence>
<keyword evidence="3 7" id="KW-0479">Metal-binding</keyword>
<dbReference type="GO" id="GO:0020037">
    <property type="term" value="F:heme binding"/>
    <property type="evidence" value="ECO:0007669"/>
    <property type="project" value="InterPro"/>
</dbReference>
<keyword evidence="5" id="KW-0560">Oxidoreductase</keyword>
<dbReference type="Gene3D" id="1.10.760.10">
    <property type="entry name" value="Cytochrome c-like domain"/>
    <property type="match status" value="2"/>
</dbReference>
<evidence type="ECO:0000256" key="2">
    <source>
        <dbReference type="ARBA" id="ARBA00022617"/>
    </source>
</evidence>
<sequence length="490" mass="54776">MHIRLLIRRSIIGCITVLFTTHVFAGDSKLSTEHVRKLSIEQSLGHKIFFDTNLSNPVGQSCASCHDPKTAFSEPDLDSPVSSGAEIGKIGTINTPTAMYAAFIPAFHFNSEEGLFIGGQFLDGRESTLEAQAKQPFLNPDEMNNPDKANVIEKIRNATYADDFKLVFGQDALDDIDAAYNHVAAAVASFERSVIFNPFTSKYDYYLAGMVELSEQEERGLHLFEAEDKGNCAACHPSQPLDEKPPLFTDFTYDNLGVPANQKILEIKGADFVDMGLGKTVKDHPNAEAGANNGKFKVSTLRNSAKTAPYMHNGVFTSLKEVVDFYNTRDVDPRWAEPEIAAGMNTEELGDLKLSDQEVDDIVAFLRTLSDGYELDEWATIDQRNIINLPYVRIEGQNVVSRIYSVQMEKTAAAQASSQYQVTRLKELSLTDNFQQSDMPYYSLDTGILEIPAIRKTHENGKQSTYVAQFKKAFINEQLIFELSYYKEWQ</sequence>
<reference evidence="9 10" key="1">
    <citation type="submission" date="2016-12" db="EMBL/GenBank/DDBJ databases">
        <authorList>
            <person name="Song W.-J."/>
            <person name="Kurnit D.M."/>
        </authorList>
    </citation>
    <scope>NUCLEOTIDE SEQUENCE [LARGE SCALE GENOMIC DNA]</scope>
    <source>
        <strain evidence="9 10">ATCC 49181</strain>
    </source>
</reference>
<evidence type="ECO:0000256" key="1">
    <source>
        <dbReference type="ARBA" id="ARBA00004196"/>
    </source>
</evidence>
<dbReference type="Pfam" id="PF03150">
    <property type="entry name" value="CCP_MauG"/>
    <property type="match status" value="1"/>
</dbReference>
<keyword evidence="6 7" id="KW-0408">Iron</keyword>
<feature type="domain" description="Cytochrome c" evidence="8">
    <location>
        <begin position="40"/>
        <end position="159"/>
    </location>
</feature>
<dbReference type="SUPFAM" id="SSF46626">
    <property type="entry name" value="Cytochrome c"/>
    <property type="match status" value="2"/>
</dbReference>
<evidence type="ECO:0000256" key="5">
    <source>
        <dbReference type="ARBA" id="ARBA00023002"/>
    </source>
</evidence>
<protein>
    <submittedName>
        <fullName evidence="9">Cytochrome c</fullName>
    </submittedName>
</protein>
<evidence type="ECO:0000256" key="7">
    <source>
        <dbReference type="PROSITE-ProRule" id="PRU00433"/>
    </source>
</evidence>